<dbReference type="Proteomes" id="UP001152049">
    <property type="component" value="Unassembled WGS sequence"/>
</dbReference>
<dbReference type="AlphaFoldDB" id="A0A9W8VES8"/>
<comment type="caution">
    <text evidence="1">The sequence shown here is derived from an EMBL/GenBank/DDBJ whole genome shotgun (WGS) entry which is preliminary data.</text>
</comment>
<protein>
    <submittedName>
        <fullName evidence="1">Uncharacterized protein</fullName>
    </submittedName>
</protein>
<accession>A0A9W8VES8</accession>
<organism evidence="1 2">
    <name type="scientific">Fusarium torreyae</name>
    <dbReference type="NCBI Taxonomy" id="1237075"/>
    <lineage>
        <taxon>Eukaryota</taxon>
        <taxon>Fungi</taxon>
        <taxon>Dikarya</taxon>
        <taxon>Ascomycota</taxon>
        <taxon>Pezizomycotina</taxon>
        <taxon>Sordariomycetes</taxon>
        <taxon>Hypocreomycetidae</taxon>
        <taxon>Hypocreales</taxon>
        <taxon>Nectriaceae</taxon>
        <taxon>Fusarium</taxon>
    </lineage>
</organism>
<dbReference type="EMBL" id="JAOQAZ010000012">
    <property type="protein sequence ID" value="KAJ4261636.1"/>
    <property type="molecule type" value="Genomic_DNA"/>
</dbReference>
<gene>
    <name evidence="1" type="ORF">NW762_007071</name>
</gene>
<name>A0A9W8VES8_9HYPO</name>
<keyword evidence="2" id="KW-1185">Reference proteome</keyword>
<proteinExistence type="predicted"/>
<reference evidence="1" key="1">
    <citation type="submission" date="2022-09" db="EMBL/GenBank/DDBJ databases">
        <title>Fusarium specimens isolated from Avocado Roots.</title>
        <authorList>
            <person name="Stajich J."/>
            <person name="Roper C."/>
            <person name="Heimlech-Rivalta G."/>
        </authorList>
    </citation>
    <scope>NUCLEOTIDE SEQUENCE</scope>
    <source>
        <strain evidence="1">CF00136</strain>
    </source>
</reference>
<evidence type="ECO:0000313" key="2">
    <source>
        <dbReference type="Proteomes" id="UP001152049"/>
    </source>
</evidence>
<evidence type="ECO:0000313" key="1">
    <source>
        <dbReference type="EMBL" id="KAJ4261636.1"/>
    </source>
</evidence>
<sequence>MLATEEQALEPGGGALLNYENSEWQITVPENGYLKLLAHSFGKTHVVCLAYLYVVTTEFTFRFVSPKSLAMFVDQVAKRLYFKGSPGVMMPTFRIVLDIFHPQAFPQGNEMEEWSHSDFFHGVLYGAQTHFMAWMRAVKRLRELPVKFKTEVHLLCPFRDYLTLSNQSGVLRAENIELNVSVEPETWAKVPERNFNMALTKFALTGKKMDDKWEQKRQNLSIKRISQLSRYGTVGVNRLRVKVPSQE</sequence>
<dbReference type="OrthoDB" id="5079476at2759"/>